<dbReference type="AlphaFoldDB" id="A0A916WR37"/>
<evidence type="ECO:0000313" key="3">
    <source>
        <dbReference type="Proteomes" id="UP000621454"/>
    </source>
</evidence>
<dbReference type="InterPro" id="IPR018547">
    <property type="entry name" value="AbiEi_C"/>
</dbReference>
<accession>A0A916WR37</accession>
<organism evidence="2 3">
    <name type="scientific">Gordonia jinhuaensis</name>
    <dbReference type="NCBI Taxonomy" id="1517702"/>
    <lineage>
        <taxon>Bacteria</taxon>
        <taxon>Bacillati</taxon>
        <taxon>Actinomycetota</taxon>
        <taxon>Actinomycetes</taxon>
        <taxon>Mycobacteriales</taxon>
        <taxon>Gordoniaceae</taxon>
        <taxon>Gordonia</taxon>
    </lineage>
</organism>
<sequence length="216" mass="23328">MADPLFGLNPFVLRRHAIALGSSDADLAVALREGTMSRPGRGIYVLPRSRLEEYRDQVLGAASRSMTDRVASHESAAVLHGIDMLEPPPVAVHFTASRRGSGRRRHSVITHGAPLLSYEVTSLDGIPVTSLARTAVDLARTRESFESALVVMDSALHRGASRHEIEGILARGCGWRGIALARNAYGSSDHRAESVAETLSRAGMLTFPDIPMPQLQ</sequence>
<evidence type="ECO:0000259" key="1">
    <source>
        <dbReference type="Pfam" id="PF09407"/>
    </source>
</evidence>
<dbReference type="EMBL" id="BMGC01000003">
    <property type="protein sequence ID" value="GGB21740.1"/>
    <property type="molecule type" value="Genomic_DNA"/>
</dbReference>
<dbReference type="Pfam" id="PF09407">
    <property type="entry name" value="AbiEi_1"/>
    <property type="match status" value="1"/>
</dbReference>
<reference evidence="2" key="1">
    <citation type="journal article" date="2014" name="Int. J. Syst. Evol. Microbiol.">
        <title>Complete genome sequence of Corynebacterium casei LMG S-19264T (=DSM 44701T), isolated from a smear-ripened cheese.</title>
        <authorList>
            <consortium name="US DOE Joint Genome Institute (JGI-PGF)"/>
            <person name="Walter F."/>
            <person name="Albersmeier A."/>
            <person name="Kalinowski J."/>
            <person name="Ruckert C."/>
        </authorList>
    </citation>
    <scope>NUCLEOTIDE SEQUENCE</scope>
    <source>
        <strain evidence="2">CGMCC 1.12827</strain>
    </source>
</reference>
<reference evidence="2" key="2">
    <citation type="submission" date="2020-09" db="EMBL/GenBank/DDBJ databases">
        <authorList>
            <person name="Sun Q."/>
            <person name="Zhou Y."/>
        </authorList>
    </citation>
    <scope>NUCLEOTIDE SEQUENCE</scope>
    <source>
        <strain evidence="2">CGMCC 1.12827</strain>
    </source>
</reference>
<name>A0A916WR37_9ACTN</name>
<feature type="domain" description="AbiEi antitoxin C-terminal" evidence="1">
    <location>
        <begin position="60"/>
        <end position="151"/>
    </location>
</feature>
<proteinExistence type="predicted"/>
<gene>
    <name evidence="2" type="ORF">GCM10011489_07400</name>
</gene>
<evidence type="ECO:0000313" key="2">
    <source>
        <dbReference type="EMBL" id="GGB21740.1"/>
    </source>
</evidence>
<keyword evidence="3" id="KW-1185">Reference proteome</keyword>
<protein>
    <recommendedName>
        <fullName evidence="1">AbiEi antitoxin C-terminal domain-containing protein</fullName>
    </recommendedName>
</protein>
<comment type="caution">
    <text evidence="2">The sequence shown here is derived from an EMBL/GenBank/DDBJ whole genome shotgun (WGS) entry which is preliminary data.</text>
</comment>
<dbReference type="Proteomes" id="UP000621454">
    <property type="component" value="Unassembled WGS sequence"/>
</dbReference>